<reference evidence="3 4" key="1">
    <citation type="submission" date="2019-03" db="EMBL/GenBank/DDBJ databases">
        <title>Genomics of glacier-inhabiting Cryobacterium strains.</title>
        <authorList>
            <person name="Liu Q."/>
            <person name="Xin Y.-H."/>
        </authorList>
    </citation>
    <scope>NUCLEOTIDE SEQUENCE [LARGE SCALE GENOMIC DNA]</scope>
    <source>
        <strain evidence="3 4">TMT2-48-2</strain>
    </source>
</reference>
<name>A0A4R8XWB4_9MICO</name>
<dbReference type="PROSITE" id="PS51257">
    <property type="entry name" value="PROKAR_LIPOPROTEIN"/>
    <property type="match status" value="1"/>
</dbReference>
<sequence>MLSPARRCALAVLVVATVVFLGGCSETGNGPPRTAGPTEQASESPRSISPTRFQSRCYFEDGQVVGDYSSLEETWASTNYLRIDHCVTRYVGPQPFTLTEEEKAVTTIASSQSADAGEFEQLFLDVYAACTRIGSEDGPYGFSSIPVPVLEATLALCPEAPQADIIQERVNG</sequence>
<organism evidence="3 4">
    <name type="scientific">Cryobacterium cheniae</name>
    <dbReference type="NCBI Taxonomy" id="1259262"/>
    <lineage>
        <taxon>Bacteria</taxon>
        <taxon>Bacillati</taxon>
        <taxon>Actinomycetota</taxon>
        <taxon>Actinomycetes</taxon>
        <taxon>Micrococcales</taxon>
        <taxon>Microbacteriaceae</taxon>
        <taxon>Cryobacterium</taxon>
    </lineage>
</organism>
<dbReference type="AlphaFoldDB" id="A0A4R8XWB4"/>
<evidence type="ECO:0000256" key="2">
    <source>
        <dbReference type="SAM" id="SignalP"/>
    </source>
</evidence>
<dbReference type="EMBL" id="SOGN01000007">
    <property type="protein sequence ID" value="TFC84059.1"/>
    <property type="molecule type" value="Genomic_DNA"/>
</dbReference>
<dbReference type="OrthoDB" id="166978at2"/>
<dbReference type="Proteomes" id="UP000298433">
    <property type="component" value="Unassembled WGS sequence"/>
</dbReference>
<gene>
    <name evidence="3" type="ORF">E3T23_00625</name>
</gene>
<keyword evidence="4" id="KW-1185">Reference proteome</keyword>
<feature type="compositionally biased region" description="Polar residues" evidence="1">
    <location>
        <begin position="37"/>
        <end position="49"/>
    </location>
</feature>
<accession>A0A4R8XWB4</accession>
<feature type="signal peptide" evidence="2">
    <location>
        <begin position="1"/>
        <end position="21"/>
    </location>
</feature>
<protein>
    <recommendedName>
        <fullName evidence="5">DUF732 domain-containing protein</fullName>
    </recommendedName>
</protein>
<feature type="region of interest" description="Disordered" evidence="1">
    <location>
        <begin position="26"/>
        <end position="49"/>
    </location>
</feature>
<comment type="caution">
    <text evidence="3">The sequence shown here is derived from an EMBL/GenBank/DDBJ whole genome shotgun (WGS) entry which is preliminary data.</text>
</comment>
<evidence type="ECO:0000313" key="3">
    <source>
        <dbReference type="EMBL" id="TFC84059.1"/>
    </source>
</evidence>
<evidence type="ECO:0000313" key="4">
    <source>
        <dbReference type="Proteomes" id="UP000298433"/>
    </source>
</evidence>
<proteinExistence type="predicted"/>
<evidence type="ECO:0008006" key="5">
    <source>
        <dbReference type="Google" id="ProtNLM"/>
    </source>
</evidence>
<evidence type="ECO:0000256" key="1">
    <source>
        <dbReference type="SAM" id="MobiDB-lite"/>
    </source>
</evidence>
<dbReference type="RefSeq" id="WP_134368491.1">
    <property type="nucleotide sequence ID" value="NZ_SOGN01000007.1"/>
</dbReference>
<feature type="chain" id="PRO_5039269717" description="DUF732 domain-containing protein" evidence="2">
    <location>
        <begin position="22"/>
        <end position="172"/>
    </location>
</feature>
<keyword evidence="2" id="KW-0732">Signal</keyword>